<reference evidence="3" key="1">
    <citation type="journal article" date="2020" name="Nat. Commun.">
        <title>Genome assembly of wild tea tree DASZ reveals pedigree and selection history of tea varieties.</title>
        <authorList>
            <person name="Zhang W."/>
            <person name="Zhang Y."/>
            <person name="Qiu H."/>
            <person name="Guo Y."/>
            <person name="Wan H."/>
            <person name="Zhang X."/>
            <person name="Scossa F."/>
            <person name="Alseekh S."/>
            <person name="Zhang Q."/>
            <person name="Wang P."/>
            <person name="Xu L."/>
            <person name="Schmidt M.H."/>
            <person name="Jia X."/>
            <person name="Li D."/>
            <person name="Zhu A."/>
            <person name="Guo F."/>
            <person name="Chen W."/>
            <person name="Ni D."/>
            <person name="Usadel B."/>
            <person name="Fernie A.R."/>
            <person name="Wen W."/>
        </authorList>
    </citation>
    <scope>NUCLEOTIDE SEQUENCE [LARGE SCALE GENOMIC DNA]</scope>
    <source>
        <strain evidence="3">cv. G240</strain>
    </source>
</reference>
<name>A0A7J7G1P8_CAMSI</name>
<feature type="region of interest" description="Disordered" evidence="1">
    <location>
        <begin position="1"/>
        <end position="24"/>
    </location>
</feature>
<dbReference type="EMBL" id="JACBKZ010000014">
    <property type="protein sequence ID" value="KAF5934633.1"/>
    <property type="molecule type" value="Genomic_DNA"/>
</dbReference>
<dbReference type="Proteomes" id="UP000593564">
    <property type="component" value="Unassembled WGS sequence"/>
</dbReference>
<evidence type="ECO:0000256" key="1">
    <source>
        <dbReference type="SAM" id="MobiDB-lite"/>
    </source>
</evidence>
<feature type="region of interest" description="Disordered" evidence="1">
    <location>
        <begin position="81"/>
        <end position="103"/>
    </location>
</feature>
<dbReference type="AlphaFoldDB" id="A0A7J7G1P8"/>
<evidence type="ECO:0000313" key="3">
    <source>
        <dbReference type="Proteomes" id="UP000593564"/>
    </source>
</evidence>
<proteinExistence type="predicted"/>
<comment type="caution">
    <text evidence="2">The sequence shown here is derived from an EMBL/GenBank/DDBJ whole genome shotgun (WGS) entry which is preliminary data.</text>
</comment>
<reference evidence="2 3" key="2">
    <citation type="submission" date="2020-07" db="EMBL/GenBank/DDBJ databases">
        <title>Genome assembly of wild tea tree DASZ reveals pedigree and selection history of tea varieties.</title>
        <authorList>
            <person name="Zhang W."/>
        </authorList>
    </citation>
    <scope>NUCLEOTIDE SEQUENCE [LARGE SCALE GENOMIC DNA]</scope>
    <source>
        <strain evidence="3">cv. G240</strain>
        <tissue evidence="2">Leaf</tissue>
    </source>
</reference>
<sequence length="103" mass="11491">MAGVTEDPPVAIDETGQGDDLTPANMLRKETIAARRALNFDSPMTSAQETMQAIIEQAKQNEQRLENMIAENERLRQDLALEVTKSREAMRQDPERPPRAGGQ</sequence>
<evidence type="ECO:0000313" key="2">
    <source>
        <dbReference type="EMBL" id="KAF5934633.1"/>
    </source>
</evidence>
<keyword evidence="3" id="KW-1185">Reference proteome</keyword>
<protein>
    <submittedName>
        <fullName evidence="2">Uncharacterized protein</fullName>
    </submittedName>
</protein>
<organism evidence="2 3">
    <name type="scientific">Camellia sinensis</name>
    <name type="common">Tea plant</name>
    <name type="synonym">Thea sinensis</name>
    <dbReference type="NCBI Taxonomy" id="4442"/>
    <lineage>
        <taxon>Eukaryota</taxon>
        <taxon>Viridiplantae</taxon>
        <taxon>Streptophyta</taxon>
        <taxon>Embryophyta</taxon>
        <taxon>Tracheophyta</taxon>
        <taxon>Spermatophyta</taxon>
        <taxon>Magnoliopsida</taxon>
        <taxon>eudicotyledons</taxon>
        <taxon>Gunneridae</taxon>
        <taxon>Pentapetalae</taxon>
        <taxon>asterids</taxon>
        <taxon>Ericales</taxon>
        <taxon>Theaceae</taxon>
        <taxon>Camellia</taxon>
    </lineage>
</organism>
<gene>
    <name evidence="2" type="ORF">HYC85_030804</name>
</gene>
<accession>A0A7J7G1P8</accession>